<organism evidence="1 2">
    <name type="scientific">Bartonella vinsonii</name>
    <name type="common">Rochalimaea vinsonii</name>
    <dbReference type="NCBI Taxonomy" id="33047"/>
    <lineage>
        <taxon>Bacteria</taxon>
        <taxon>Pseudomonadati</taxon>
        <taxon>Pseudomonadota</taxon>
        <taxon>Alphaproteobacteria</taxon>
        <taxon>Hyphomicrobiales</taxon>
        <taxon>Bartonellaceae</taxon>
        <taxon>Bartonella</taxon>
    </lineage>
</organism>
<sequence>MALTISFMKWFYSQQTETHSLTQTNLPLRSTYKSQDELYKLGYDIASQKEILLPEYKGENHFHRRLNKNAKLILRAF</sequence>
<dbReference type="Proteomes" id="UP000274201">
    <property type="component" value="Chromosome"/>
</dbReference>
<dbReference type="AlphaFoldDB" id="A0A3S4YFR7"/>
<name>A0A3S4YFR7_BARVI</name>
<accession>A0A3S4YFR7</accession>
<proteinExistence type="predicted"/>
<evidence type="ECO:0000313" key="2">
    <source>
        <dbReference type="Proteomes" id="UP000274201"/>
    </source>
</evidence>
<protein>
    <submittedName>
        <fullName evidence="1">Uncharacterized protein</fullName>
    </submittedName>
</protein>
<evidence type="ECO:0000313" key="1">
    <source>
        <dbReference type="EMBL" id="VEJ44694.1"/>
    </source>
</evidence>
<gene>
    <name evidence="1" type="ORF">NCTC12905_00332</name>
</gene>
<dbReference type="EMBL" id="LR134529">
    <property type="protein sequence ID" value="VEJ44694.1"/>
    <property type="molecule type" value="Genomic_DNA"/>
</dbReference>
<reference evidence="1 2" key="1">
    <citation type="submission" date="2018-12" db="EMBL/GenBank/DDBJ databases">
        <authorList>
            <consortium name="Pathogen Informatics"/>
        </authorList>
    </citation>
    <scope>NUCLEOTIDE SEQUENCE [LARGE SCALE GENOMIC DNA]</scope>
    <source>
        <strain evidence="1 2">NCTC12905</strain>
    </source>
</reference>